<dbReference type="PANTHER" id="PTHR48111">
    <property type="entry name" value="REGULATOR OF RPOS"/>
    <property type="match status" value="1"/>
</dbReference>
<dbReference type="FunFam" id="3.40.50.2300:FF:000002">
    <property type="entry name" value="DNA-binding response regulator PhoP"/>
    <property type="match status" value="1"/>
</dbReference>
<keyword evidence="5" id="KW-0804">Transcription</keyword>
<dbReference type="Gene3D" id="1.10.10.10">
    <property type="entry name" value="Winged helix-like DNA-binding domain superfamily/Winged helix DNA-binding domain"/>
    <property type="match status" value="1"/>
</dbReference>
<dbReference type="SMART" id="SM00862">
    <property type="entry name" value="Trans_reg_C"/>
    <property type="match status" value="1"/>
</dbReference>
<protein>
    <submittedName>
        <fullName evidence="10">Response regulator transcription factor</fullName>
    </submittedName>
</protein>
<keyword evidence="1 6" id="KW-0597">Phosphoprotein</keyword>
<evidence type="ECO:0000256" key="6">
    <source>
        <dbReference type="PROSITE-ProRule" id="PRU00169"/>
    </source>
</evidence>
<keyword evidence="4 7" id="KW-0238">DNA-binding</keyword>
<dbReference type="InterPro" id="IPR036388">
    <property type="entry name" value="WH-like_DNA-bd_sf"/>
</dbReference>
<dbReference type="PROSITE" id="PS50110">
    <property type="entry name" value="RESPONSE_REGULATORY"/>
    <property type="match status" value="1"/>
</dbReference>
<dbReference type="Pfam" id="PF00486">
    <property type="entry name" value="Trans_reg_C"/>
    <property type="match status" value="1"/>
</dbReference>
<evidence type="ECO:0000256" key="7">
    <source>
        <dbReference type="PROSITE-ProRule" id="PRU01091"/>
    </source>
</evidence>
<accession>A0A9D9DXJ7</accession>
<evidence type="ECO:0000256" key="4">
    <source>
        <dbReference type="ARBA" id="ARBA00023125"/>
    </source>
</evidence>
<dbReference type="GO" id="GO:0000156">
    <property type="term" value="F:phosphorelay response regulator activity"/>
    <property type="evidence" value="ECO:0007669"/>
    <property type="project" value="TreeGrafter"/>
</dbReference>
<dbReference type="InterPro" id="IPR001867">
    <property type="entry name" value="OmpR/PhoB-type_DNA-bd"/>
</dbReference>
<dbReference type="GO" id="GO:0005829">
    <property type="term" value="C:cytosol"/>
    <property type="evidence" value="ECO:0007669"/>
    <property type="project" value="TreeGrafter"/>
</dbReference>
<dbReference type="InterPro" id="IPR039420">
    <property type="entry name" value="WalR-like"/>
</dbReference>
<reference evidence="10" key="2">
    <citation type="journal article" date="2021" name="PeerJ">
        <title>Extensive microbial diversity within the chicken gut microbiome revealed by metagenomics and culture.</title>
        <authorList>
            <person name="Gilroy R."/>
            <person name="Ravi A."/>
            <person name="Getino M."/>
            <person name="Pursley I."/>
            <person name="Horton D.L."/>
            <person name="Alikhan N.F."/>
            <person name="Baker D."/>
            <person name="Gharbi K."/>
            <person name="Hall N."/>
            <person name="Watson M."/>
            <person name="Adriaenssens E.M."/>
            <person name="Foster-Nyarko E."/>
            <person name="Jarju S."/>
            <person name="Secka A."/>
            <person name="Antonio M."/>
            <person name="Oren A."/>
            <person name="Chaudhuri R.R."/>
            <person name="La Ragione R."/>
            <person name="Hildebrand F."/>
            <person name="Pallen M.J."/>
        </authorList>
    </citation>
    <scope>NUCLEOTIDE SEQUENCE</scope>
    <source>
        <strain evidence="10">7293</strain>
    </source>
</reference>
<evidence type="ECO:0000313" key="10">
    <source>
        <dbReference type="EMBL" id="MBO8435506.1"/>
    </source>
</evidence>
<dbReference type="AlphaFoldDB" id="A0A9D9DXJ7"/>
<feature type="domain" description="OmpR/PhoB-type" evidence="9">
    <location>
        <begin position="124"/>
        <end position="222"/>
    </location>
</feature>
<dbReference type="GO" id="GO:0032993">
    <property type="term" value="C:protein-DNA complex"/>
    <property type="evidence" value="ECO:0007669"/>
    <property type="project" value="TreeGrafter"/>
</dbReference>
<feature type="DNA-binding region" description="OmpR/PhoB-type" evidence="7">
    <location>
        <begin position="124"/>
        <end position="222"/>
    </location>
</feature>
<proteinExistence type="predicted"/>
<dbReference type="PANTHER" id="PTHR48111:SF22">
    <property type="entry name" value="REGULATOR OF RPOS"/>
    <property type="match status" value="1"/>
</dbReference>
<dbReference type="Pfam" id="PF00072">
    <property type="entry name" value="Response_reg"/>
    <property type="match status" value="1"/>
</dbReference>
<dbReference type="InterPro" id="IPR011006">
    <property type="entry name" value="CheY-like_superfamily"/>
</dbReference>
<evidence type="ECO:0000259" key="8">
    <source>
        <dbReference type="PROSITE" id="PS50110"/>
    </source>
</evidence>
<dbReference type="SUPFAM" id="SSF52172">
    <property type="entry name" value="CheY-like"/>
    <property type="match status" value="1"/>
</dbReference>
<dbReference type="GO" id="GO:0000976">
    <property type="term" value="F:transcription cis-regulatory region binding"/>
    <property type="evidence" value="ECO:0007669"/>
    <property type="project" value="TreeGrafter"/>
</dbReference>
<evidence type="ECO:0000256" key="3">
    <source>
        <dbReference type="ARBA" id="ARBA00023015"/>
    </source>
</evidence>
<comment type="caution">
    <text evidence="10">The sequence shown here is derived from an EMBL/GenBank/DDBJ whole genome shotgun (WGS) entry which is preliminary data.</text>
</comment>
<evidence type="ECO:0000313" key="11">
    <source>
        <dbReference type="Proteomes" id="UP000823615"/>
    </source>
</evidence>
<dbReference type="FunFam" id="1.10.10.10:FF:000005">
    <property type="entry name" value="Two-component system response regulator"/>
    <property type="match status" value="1"/>
</dbReference>
<feature type="domain" description="Response regulatory" evidence="8">
    <location>
        <begin position="2"/>
        <end position="116"/>
    </location>
</feature>
<dbReference type="CDD" id="cd00383">
    <property type="entry name" value="trans_reg_C"/>
    <property type="match status" value="1"/>
</dbReference>
<dbReference type="GO" id="GO:0006355">
    <property type="term" value="P:regulation of DNA-templated transcription"/>
    <property type="evidence" value="ECO:0007669"/>
    <property type="project" value="InterPro"/>
</dbReference>
<evidence type="ECO:0000256" key="2">
    <source>
        <dbReference type="ARBA" id="ARBA00023012"/>
    </source>
</evidence>
<evidence type="ECO:0000256" key="1">
    <source>
        <dbReference type="ARBA" id="ARBA00022553"/>
    </source>
</evidence>
<dbReference type="Proteomes" id="UP000823615">
    <property type="component" value="Unassembled WGS sequence"/>
</dbReference>
<keyword evidence="2" id="KW-0902">Two-component regulatory system</keyword>
<dbReference type="Gene3D" id="3.40.50.2300">
    <property type="match status" value="1"/>
</dbReference>
<evidence type="ECO:0000256" key="5">
    <source>
        <dbReference type="ARBA" id="ARBA00023163"/>
    </source>
</evidence>
<dbReference type="Gene3D" id="6.10.250.690">
    <property type="match status" value="1"/>
</dbReference>
<organism evidence="10 11">
    <name type="scientific">Candidatus Ornithospirochaeta stercoripullorum</name>
    <dbReference type="NCBI Taxonomy" id="2840899"/>
    <lineage>
        <taxon>Bacteria</taxon>
        <taxon>Pseudomonadati</taxon>
        <taxon>Spirochaetota</taxon>
        <taxon>Spirochaetia</taxon>
        <taxon>Spirochaetales</taxon>
        <taxon>Spirochaetaceae</taxon>
        <taxon>Spirochaetaceae incertae sedis</taxon>
        <taxon>Candidatus Ornithospirochaeta</taxon>
    </lineage>
</organism>
<name>A0A9D9DXJ7_9SPIO</name>
<gene>
    <name evidence="10" type="ORF">IAA97_00790</name>
</gene>
<dbReference type="SMART" id="SM00448">
    <property type="entry name" value="REC"/>
    <property type="match status" value="1"/>
</dbReference>
<evidence type="ECO:0000259" key="9">
    <source>
        <dbReference type="PROSITE" id="PS51755"/>
    </source>
</evidence>
<reference evidence="10" key="1">
    <citation type="submission" date="2020-10" db="EMBL/GenBank/DDBJ databases">
        <authorList>
            <person name="Gilroy R."/>
        </authorList>
    </citation>
    <scope>NUCLEOTIDE SEQUENCE</scope>
    <source>
        <strain evidence="10">7293</strain>
    </source>
</reference>
<keyword evidence="3" id="KW-0805">Transcription regulation</keyword>
<dbReference type="EMBL" id="JADIMT010000015">
    <property type="protein sequence ID" value="MBO8435506.1"/>
    <property type="molecule type" value="Genomic_DNA"/>
</dbReference>
<dbReference type="InterPro" id="IPR001789">
    <property type="entry name" value="Sig_transdc_resp-reg_receiver"/>
</dbReference>
<sequence length="225" mass="25741">MRVLIAEDERELNAVIAKRLADEDYATDSVYDGRTALEYLRATDYDVVLLDVMMPHMDGFEVLRKYREEGGSSPVLFLTARDSISDRVTGLDGGADDYLVKPFSFQELLARMRVISRRRGTVRSSVLRVGDLMLDVASHKASRGGKNIELSSREFSILEYLMRNADIVLSRESIREHAWSWDYDGESNVIDVYIRYLRRKIDDGYDEKLIHTIRGSGYMIGRGNV</sequence>
<dbReference type="PROSITE" id="PS51755">
    <property type="entry name" value="OMPR_PHOB"/>
    <property type="match status" value="1"/>
</dbReference>
<feature type="modified residue" description="4-aspartylphosphate" evidence="6">
    <location>
        <position position="51"/>
    </location>
</feature>